<protein>
    <submittedName>
        <fullName evidence="1">Uncharacterized protein</fullName>
    </submittedName>
</protein>
<accession>A0A1L9VXR6</accession>
<gene>
    <name evidence="1" type="ORF">ASPGLDRAFT_42272</name>
</gene>
<dbReference type="OrthoDB" id="4328907at2759"/>
<sequence>MYTNFVFALLIYFFNYDTARMALEQIDLLFTNPDKGPVELSKELAKEKRKHGNISIVANTGAMKHADVVGEASRDKIGFEQDHIEKG</sequence>
<name>A0A1L9VXR6_ASPGL</name>
<reference evidence="2" key="1">
    <citation type="journal article" date="2017" name="Genome Biol.">
        <title>Comparative genomics reveals high biological diversity and specific adaptations in the industrially and medically important fungal genus Aspergillus.</title>
        <authorList>
            <person name="de Vries R.P."/>
            <person name="Riley R."/>
            <person name="Wiebenga A."/>
            <person name="Aguilar-Osorio G."/>
            <person name="Amillis S."/>
            <person name="Uchima C.A."/>
            <person name="Anderluh G."/>
            <person name="Asadollahi M."/>
            <person name="Askin M."/>
            <person name="Barry K."/>
            <person name="Battaglia E."/>
            <person name="Bayram O."/>
            <person name="Benocci T."/>
            <person name="Braus-Stromeyer S.A."/>
            <person name="Caldana C."/>
            <person name="Canovas D."/>
            <person name="Cerqueira G.C."/>
            <person name="Chen F."/>
            <person name="Chen W."/>
            <person name="Choi C."/>
            <person name="Clum A."/>
            <person name="Dos Santos R.A."/>
            <person name="Damasio A.R."/>
            <person name="Diallinas G."/>
            <person name="Emri T."/>
            <person name="Fekete E."/>
            <person name="Flipphi M."/>
            <person name="Freyberg S."/>
            <person name="Gallo A."/>
            <person name="Gournas C."/>
            <person name="Habgood R."/>
            <person name="Hainaut M."/>
            <person name="Harispe M.L."/>
            <person name="Henrissat B."/>
            <person name="Hilden K.S."/>
            <person name="Hope R."/>
            <person name="Hossain A."/>
            <person name="Karabika E."/>
            <person name="Karaffa L."/>
            <person name="Karanyi Z."/>
            <person name="Krasevec N."/>
            <person name="Kuo A."/>
            <person name="Kusch H."/>
            <person name="LaButti K."/>
            <person name="Lagendijk E.L."/>
            <person name="Lapidus A."/>
            <person name="Levasseur A."/>
            <person name="Lindquist E."/>
            <person name="Lipzen A."/>
            <person name="Logrieco A.F."/>
            <person name="MacCabe A."/>
            <person name="Maekelae M.R."/>
            <person name="Malavazi I."/>
            <person name="Melin P."/>
            <person name="Meyer V."/>
            <person name="Mielnichuk N."/>
            <person name="Miskei M."/>
            <person name="Molnar A.P."/>
            <person name="Mule G."/>
            <person name="Ngan C.Y."/>
            <person name="Orejas M."/>
            <person name="Orosz E."/>
            <person name="Ouedraogo J.P."/>
            <person name="Overkamp K.M."/>
            <person name="Park H.-S."/>
            <person name="Perrone G."/>
            <person name="Piumi F."/>
            <person name="Punt P.J."/>
            <person name="Ram A.F."/>
            <person name="Ramon A."/>
            <person name="Rauscher S."/>
            <person name="Record E."/>
            <person name="Riano-Pachon D.M."/>
            <person name="Robert V."/>
            <person name="Roehrig J."/>
            <person name="Ruller R."/>
            <person name="Salamov A."/>
            <person name="Salih N.S."/>
            <person name="Samson R.A."/>
            <person name="Sandor E."/>
            <person name="Sanguinetti M."/>
            <person name="Schuetze T."/>
            <person name="Sepcic K."/>
            <person name="Shelest E."/>
            <person name="Sherlock G."/>
            <person name="Sophianopoulou V."/>
            <person name="Squina F.M."/>
            <person name="Sun H."/>
            <person name="Susca A."/>
            <person name="Todd R.B."/>
            <person name="Tsang A."/>
            <person name="Unkles S.E."/>
            <person name="van de Wiele N."/>
            <person name="van Rossen-Uffink D."/>
            <person name="Oliveira J.V."/>
            <person name="Vesth T.C."/>
            <person name="Visser J."/>
            <person name="Yu J.-H."/>
            <person name="Zhou M."/>
            <person name="Andersen M.R."/>
            <person name="Archer D.B."/>
            <person name="Baker S.E."/>
            <person name="Benoit I."/>
            <person name="Brakhage A.A."/>
            <person name="Braus G.H."/>
            <person name="Fischer R."/>
            <person name="Frisvad J.C."/>
            <person name="Goldman G.H."/>
            <person name="Houbraken J."/>
            <person name="Oakley B."/>
            <person name="Pocsi I."/>
            <person name="Scazzocchio C."/>
            <person name="Seiboth B."/>
            <person name="vanKuyk P.A."/>
            <person name="Wortman J."/>
            <person name="Dyer P.S."/>
            <person name="Grigoriev I.V."/>
        </authorList>
    </citation>
    <scope>NUCLEOTIDE SEQUENCE [LARGE SCALE GENOMIC DNA]</scope>
    <source>
        <strain evidence="2">CBS 516.65</strain>
    </source>
</reference>
<organism evidence="1 2">
    <name type="scientific">Aspergillus glaucus CBS 516.65</name>
    <dbReference type="NCBI Taxonomy" id="1160497"/>
    <lineage>
        <taxon>Eukaryota</taxon>
        <taxon>Fungi</taxon>
        <taxon>Dikarya</taxon>
        <taxon>Ascomycota</taxon>
        <taxon>Pezizomycotina</taxon>
        <taxon>Eurotiomycetes</taxon>
        <taxon>Eurotiomycetidae</taxon>
        <taxon>Eurotiales</taxon>
        <taxon>Aspergillaceae</taxon>
        <taxon>Aspergillus</taxon>
        <taxon>Aspergillus subgen. Aspergillus</taxon>
    </lineage>
</organism>
<evidence type="ECO:0000313" key="1">
    <source>
        <dbReference type="EMBL" id="OJJ88695.1"/>
    </source>
</evidence>
<dbReference type="RefSeq" id="XP_022405371.1">
    <property type="nucleotide sequence ID" value="XM_022545576.1"/>
</dbReference>
<dbReference type="Proteomes" id="UP000184300">
    <property type="component" value="Unassembled WGS sequence"/>
</dbReference>
<evidence type="ECO:0000313" key="2">
    <source>
        <dbReference type="Proteomes" id="UP000184300"/>
    </source>
</evidence>
<dbReference type="EMBL" id="KV878889">
    <property type="protein sequence ID" value="OJJ88695.1"/>
    <property type="molecule type" value="Genomic_DNA"/>
</dbReference>
<dbReference type="GeneID" id="34461837"/>
<dbReference type="VEuPathDB" id="FungiDB:ASPGLDRAFT_42272"/>
<keyword evidence="2" id="KW-1185">Reference proteome</keyword>
<proteinExistence type="predicted"/>
<dbReference type="AlphaFoldDB" id="A0A1L9VXR6"/>
<dbReference type="STRING" id="1160497.A0A1L9VXR6"/>